<dbReference type="Proteomes" id="UP000504610">
    <property type="component" value="Chromosome 5"/>
</dbReference>
<dbReference type="AlphaFoldDB" id="A0A6J0NSF6"/>
<dbReference type="InterPro" id="IPR001810">
    <property type="entry name" value="F-box_dom"/>
</dbReference>
<dbReference type="KEGG" id="rsz:108858143"/>
<dbReference type="SMART" id="SM00256">
    <property type="entry name" value="FBOX"/>
    <property type="match status" value="1"/>
</dbReference>
<reference evidence="3" key="2">
    <citation type="submission" date="2025-08" db="UniProtKB">
        <authorList>
            <consortium name="RefSeq"/>
        </authorList>
    </citation>
    <scope>IDENTIFICATION</scope>
    <source>
        <tissue evidence="3">Leaf</tissue>
    </source>
</reference>
<feature type="domain" description="F-box" evidence="1">
    <location>
        <begin position="2"/>
        <end position="47"/>
    </location>
</feature>
<evidence type="ECO:0000313" key="2">
    <source>
        <dbReference type="Proteomes" id="UP000504610"/>
    </source>
</evidence>
<dbReference type="InterPro" id="IPR050796">
    <property type="entry name" value="SCF_F-box_component"/>
</dbReference>
<dbReference type="Pfam" id="PF00646">
    <property type="entry name" value="F-box"/>
    <property type="match status" value="1"/>
</dbReference>
<name>A0A6J0NSF6_RAPSA</name>
<dbReference type="InterPro" id="IPR011043">
    <property type="entry name" value="Gal_Oxase/kelch_b-propeller"/>
</dbReference>
<sequence length="381" mass="44241">MKTMISNLPVDLLEEILSRVQVKSISKVRSTCKNWNVLTKDQRFANKHIEKARASQQEKEVLVITGDTNYDLINVKFYDFHNKTFGPSTKSNGILITQQNSDSGVFVRDIFYCNGLLLCVLGNVKLRLLVWNPYWGKTRWIKSPTKRSGERGERFAFGYDKSSRTHKILRLSKYDDDLFIHMDIYDWSSDSWKTPHPDAAFHSNVIDQSIKYTKPGVSLKGNSYWHAKDKKSGRNFLQCFDFTRERFGPRLPIPFEFAPGFYASLSSFREEKLALLLDLRDRIGITVWVTDKIEPDAVYWSKLFRVETLQLRYRGFMFGSFLIDEEKKTVVVFGGYEGCYKKSEYIIDGESGDFRQVERIGSHYSKLFNLVSCYVPSSVQI</sequence>
<dbReference type="InterPro" id="IPR017451">
    <property type="entry name" value="F-box-assoc_interact_dom"/>
</dbReference>
<dbReference type="SUPFAM" id="SSF50965">
    <property type="entry name" value="Galactose oxidase, central domain"/>
    <property type="match status" value="1"/>
</dbReference>
<dbReference type="PANTHER" id="PTHR31672">
    <property type="entry name" value="BNACNNG10540D PROTEIN"/>
    <property type="match status" value="1"/>
</dbReference>
<dbReference type="Gene3D" id="1.20.1280.50">
    <property type="match status" value="1"/>
</dbReference>
<gene>
    <name evidence="3" type="primary">LOC108858143</name>
</gene>
<dbReference type="InterPro" id="IPR036047">
    <property type="entry name" value="F-box-like_dom_sf"/>
</dbReference>
<organism evidence="2 3">
    <name type="scientific">Raphanus sativus</name>
    <name type="common">Radish</name>
    <name type="synonym">Raphanus raphanistrum var. sativus</name>
    <dbReference type="NCBI Taxonomy" id="3726"/>
    <lineage>
        <taxon>Eukaryota</taxon>
        <taxon>Viridiplantae</taxon>
        <taxon>Streptophyta</taxon>
        <taxon>Embryophyta</taxon>
        <taxon>Tracheophyta</taxon>
        <taxon>Spermatophyta</taxon>
        <taxon>Magnoliopsida</taxon>
        <taxon>eudicotyledons</taxon>
        <taxon>Gunneridae</taxon>
        <taxon>Pentapetalae</taxon>
        <taxon>rosids</taxon>
        <taxon>malvids</taxon>
        <taxon>Brassicales</taxon>
        <taxon>Brassicaceae</taxon>
        <taxon>Brassiceae</taxon>
        <taxon>Raphanus</taxon>
    </lineage>
</organism>
<reference evidence="2" key="1">
    <citation type="journal article" date="2019" name="Database">
        <title>The radish genome database (RadishGD): an integrated information resource for radish genomics.</title>
        <authorList>
            <person name="Yu H.J."/>
            <person name="Baek S."/>
            <person name="Lee Y.J."/>
            <person name="Cho A."/>
            <person name="Mun J.H."/>
        </authorList>
    </citation>
    <scope>NUCLEOTIDE SEQUENCE [LARGE SCALE GENOMIC DNA]</scope>
    <source>
        <strain evidence="2">cv. WK10039</strain>
    </source>
</reference>
<dbReference type="SUPFAM" id="SSF81383">
    <property type="entry name" value="F-box domain"/>
    <property type="match status" value="1"/>
</dbReference>
<accession>A0A6J0NSF6</accession>
<keyword evidence="2" id="KW-1185">Reference proteome</keyword>
<evidence type="ECO:0000313" key="3">
    <source>
        <dbReference type="RefSeq" id="XP_018487614.2"/>
    </source>
</evidence>
<dbReference type="InterPro" id="IPR006527">
    <property type="entry name" value="F-box-assoc_dom_typ1"/>
</dbReference>
<dbReference type="GeneID" id="108858143"/>
<evidence type="ECO:0000259" key="1">
    <source>
        <dbReference type="PROSITE" id="PS50181"/>
    </source>
</evidence>
<dbReference type="NCBIfam" id="TIGR01640">
    <property type="entry name" value="F_box_assoc_1"/>
    <property type="match status" value="1"/>
</dbReference>
<proteinExistence type="predicted"/>
<dbReference type="PROSITE" id="PS50181">
    <property type="entry name" value="FBOX"/>
    <property type="match status" value="1"/>
</dbReference>
<dbReference type="OrthoDB" id="1021601at2759"/>
<protein>
    <submittedName>
        <fullName evidence="3">F-box protein At3g20705</fullName>
    </submittedName>
</protein>
<dbReference type="PANTHER" id="PTHR31672:SF10">
    <property type="entry name" value="F-BOX DOMAIN-CONTAINING PROTEIN"/>
    <property type="match status" value="1"/>
</dbReference>
<dbReference type="RefSeq" id="XP_018487614.2">
    <property type="nucleotide sequence ID" value="XM_018632112.2"/>
</dbReference>
<dbReference type="CDD" id="cd22157">
    <property type="entry name" value="F-box_AtFBW1-like"/>
    <property type="match status" value="1"/>
</dbReference>
<dbReference type="Pfam" id="PF07734">
    <property type="entry name" value="FBA_1"/>
    <property type="match status" value="1"/>
</dbReference>